<evidence type="ECO:0000256" key="4">
    <source>
        <dbReference type="ARBA" id="ARBA00022475"/>
    </source>
</evidence>
<keyword evidence="6 16" id="KW-0808">Transferase</keyword>
<gene>
    <name evidence="16" type="ORF">J2Z37_004874</name>
</gene>
<dbReference type="Pfam" id="PF07694">
    <property type="entry name" value="5TM-5TMR_LYT"/>
    <property type="match status" value="1"/>
</dbReference>
<dbReference type="Pfam" id="PF02518">
    <property type="entry name" value="HATPase_c"/>
    <property type="match status" value="1"/>
</dbReference>
<dbReference type="Gene3D" id="1.10.287.130">
    <property type="match status" value="1"/>
</dbReference>
<evidence type="ECO:0000256" key="6">
    <source>
        <dbReference type="ARBA" id="ARBA00022679"/>
    </source>
</evidence>
<sequence length="427" mass="48157">MNIAKEILLQHFFSLMPFVMFNIYYRDKMRNYDRKFIMITSVLCLFLSMTFGTGVITGFFYDSRFVIMFFGLIFGGLQTGFLLLFEFVLYRFYLGGEGTWPSMITMSIAFPLSVLLYNIYQKTQRKSLVILTSGFIISIIPLATIYIRNPVDVTSHPVFHTFAIPVQNAIGIWLLIALFQRAVSNKELFITYAKNEKMEAVSHVAASLVHEVRNPLTAVKGFLTLIRESPLEREKVESYIDICSGEIQRTEGILSEYLSISKPITEKREVVDLYHQLQAVIDVMRPYANMHNVHLDMDTAVGPIQILANQDNIKQVLVNFIKNAIEACTNVSSGAVTLRMEVVTRKALLTIKDNGIGMSKEQVDRLGSIYFSTKTKGTGLGLTFSYQAIHELGGSVSVRSVPQGGTQFTITFPVLKNENISDHAQTI</sequence>
<dbReference type="InterPro" id="IPR003661">
    <property type="entry name" value="HisK_dim/P_dom"/>
</dbReference>
<reference evidence="16 17" key="1">
    <citation type="submission" date="2021-03" db="EMBL/GenBank/DDBJ databases">
        <title>Genomic Encyclopedia of Type Strains, Phase IV (KMG-IV): sequencing the most valuable type-strain genomes for metagenomic binning, comparative biology and taxonomic classification.</title>
        <authorList>
            <person name="Goeker M."/>
        </authorList>
    </citation>
    <scope>NUCLEOTIDE SEQUENCE [LARGE SCALE GENOMIC DNA]</scope>
    <source>
        <strain evidence="16 17">DSM 24738</strain>
    </source>
</reference>
<dbReference type="SMART" id="SM00388">
    <property type="entry name" value="HisKA"/>
    <property type="match status" value="1"/>
</dbReference>
<dbReference type="PANTHER" id="PTHR43065">
    <property type="entry name" value="SENSOR HISTIDINE KINASE"/>
    <property type="match status" value="1"/>
</dbReference>
<feature type="transmembrane region" description="Helical" evidence="14">
    <location>
        <begin position="37"/>
        <end position="61"/>
    </location>
</feature>
<dbReference type="PANTHER" id="PTHR43065:SF46">
    <property type="entry name" value="C4-DICARBOXYLATE TRANSPORT SENSOR PROTEIN DCTB"/>
    <property type="match status" value="1"/>
</dbReference>
<feature type="transmembrane region" description="Helical" evidence="14">
    <location>
        <begin position="99"/>
        <end position="120"/>
    </location>
</feature>
<dbReference type="InterPro" id="IPR003594">
    <property type="entry name" value="HATPase_dom"/>
</dbReference>
<evidence type="ECO:0000256" key="10">
    <source>
        <dbReference type="ARBA" id="ARBA00022840"/>
    </source>
</evidence>
<dbReference type="InterPro" id="IPR004358">
    <property type="entry name" value="Sig_transdc_His_kin-like_C"/>
</dbReference>
<evidence type="ECO:0000256" key="11">
    <source>
        <dbReference type="ARBA" id="ARBA00022989"/>
    </source>
</evidence>
<dbReference type="InterPro" id="IPR005467">
    <property type="entry name" value="His_kinase_dom"/>
</dbReference>
<keyword evidence="17" id="KW-1185">Reference proteome</keyword>
<evidence type="ECO:0000256" key="8">
    <source>
        <dbReference type="ARBA" id="ARBA00022741"/>
    </source>
</evidence>
<evidence type="ECO:0000256" key="3">
    <source>
        <dbReference type="ARBA" id="ARBA00012438"/>
    </source>
</evidence>
<keyword evidence="13 14" id="KW-0472">Membrane</keyword>
<feature type="transmembrane region" description="Helical" evidence="14">
    <location>
        <begin position="7"/>
        <end position="25"/>
    </location>
</feature>
<evidence type="ECO:0000256" key="9">
    <source>
        <dbReference type="ARBA" id="ARBA00022777"/>
    </source>
</evidence>
<dbReference type="InterPro" id="IPR011620">
    <property type="entry name" value="Sig_transdc_His_kinase_LytS_TM"/>
</dbReference>
<dbReference type="GO" id="GO:0004673">
    <property type="term" value="F:protein histidine kinase activity"/>
    <property type="evidence" value="ECO:0007669"/>
    <property type="project" value="UniProtKB-EC"/>
</dbReference>
<comment type="catalytic activity">
    <reaction evidence="1">
        <text>ATP + protein L-histidine = ADP + protein N-phospho-L-histidine.</text>
        <dbReference type="EC" id="2.7.13.3"/>
    </reaction>
</comment>
<keyword evidence="7 14" id="KW-0812">Transmembrane</keyword>
<evidence type="ECO:0000256" key="1">
    <source>
        <dbReference type="ARBA" id="ARBA00000085"/>
    </source>
</evidence>
<dbReference type="CDD" id="cd00082">
    <property type="entry name" value="HisKA"/>
    <property type="match status" value="1"/>
</dbReference>
<evidence type="ECO:0000256" key="14">
    <source>
        <dbReference type="SAM" id="Phobius"/>
    </source>
</evidence>
<evidence type="ECO:0000313" key="16">
    <source>
        <dbReference type="EMBL" id="MBP1934854.1"/>
    </source>
</evidence>
<comment type="caution">
    <text evidence="16">The sequence shown here is derived from an EMBL/GenBank/DDBJ whole genome shotgun (WGS) entry which is preliminary data.</text>
</comment>
<dbReference type="EMBL" id="JAGGKT010000029">
    <property type="protein sequence ID" value="MBP1934854.1"/>
    <property type="molecule type" value="Genomic_DNA"/>
</dbReference>
<keyword evidence="12" id="KW-0902">Two-component regulatory system</keyword>
<protein>
    <recommendedName>
        <fullName evidence="3">histidine kinase</fullName>
        <ecNumber evidence="3">2.7.13.3</ecNumber>
    </recommendedName>
</protein>
<keyword evidence="9 16" id="KW-0418">Kinase</keyword>
<keyword evidence="10" id="KW-0067">ATP-binding</keyword>
<feature type="transmembrane region" description="Helical" evidence="14">
    <location>
        <begin position="68"/>
        <end position="93"/>
    </location>
</feature>
<keyword evidence="4" id="KW-1003">Cell membrane</keyword>
<keyword evidence="8" id="KW-0547">Nucleotide-binding</keyword>
<evidence type="ECO:0000256" key="13">
    <source>
        <dbReference type="ARBA" id="ARBA00023136"/>
    </source>
</evidence>
<dbReference type="Gene3D" id="3.30.565.10">
    <property type="entry name" value="Histidine kinase-like ATPase, C-terminal domain"/>
    <property type="match status" value="1"/>
</dbReference>
<evidence type="ECO:0000256" key="7">
    <source>
        <dbReference type="ARBA" id="ARBA00022692"/>
    </source>
</evidence>
<feature type="transmembrane region" description="Helical" evidence="14">
    <location>
        <begin position="159"/>
        <end position="179"/>
    </location>
</feature>
<comment type="subcellular location">
    <subcellularLocation>
        <location evidence="2">Cell membrane</location>
        <topology evidence="2">Multi-pass membrane protein</topology>
    </subcellularLocation>
</comment>
<dbReference type="InterPro" id="IPR036890">
    <property type="entry name" value="HATPase_C_sf"/>
</dbReference>
<evidence type="ECO:0000256" key="2">
    <source>
        <dbReference type="ARBA" id="ARBA00004651"/>
    </source>
</evidence>
<evidence type="ECO:0000256" key="12">
    <source>
        <dbReference type="ARBA" id="ARBA00023012"/>
    </source>
</evidence>
<dbReference type="SMART" id="SM00387">
    <property type="entry name" value="HATPase_c"/>
    <property type="match status" value="1"/>
</dbReference>
<dbReference type="InterPro" id="IPR036097">
    <property type="entry name" value="HisK_dim/P_sf"/>
</dbReference>
<dbReference type="SUPFAM" id="SSF47384">
    <property type="entry name" value="Homodimeric domain of signal transducing histidine kinase"/>
    <property type="match status" value="1"/>
</dbReference>
<dbReference type="RefSeq" id="WP_209812832.1">
    <property type="nucleotide sequence ID" value="NZ_JAGGKT010000029.1"/>
</dbReference>
<name>A0ABS4GX64_9BACL</name>
<dbReference type="Pfam" id="PF00512">
    <property type="entry name" value="HisKA"/>
    <property type="match status" value="1"/>
</dbReference>
<dbReference type="Proteomes" id="UP001519343">
    <property type="component" value="Unassembled WGS sequence"/>
</dbReference>
<evidence type="ECO:0000313" key="17">
    <source>
        <dbReference type="Proteomes" id="UP001519343"/>
    </source>
</evidence>
<organism evidence="16 17">
    <name type="scientific">Ammoniphilus resinae</name>
    <dbReference type="NCBI Taxonomy" id="861532"/>
    <lineage>
        <taxon>Bacteria</taxon>
        <taxon>Bacillati</taxon>
        <taxon>Bacillota</taxon>
        <taxon>Bacilli</taxon>
        <taxon>Bacillales</taxon>
        <taxon>Paenibacillaceae</taxon>
        <taxon>Aneurinibacillus group</taxon>
        <taxon>Ammoniphilus</taxon>
    </lineage>
</organism>
<feature type="domain" description="Histidine kinase" evidence="15">
    <location>
        <begin position="207"/>
        <end position="416"/>
    </location>
</feature>
<dbReference type="PRINTS" id="PR00344">
    <property type="entry name" value="BCTRLSENSOR"/>
</dbReference>
<evidence type="ECO:0000259" key="15">
    <source>
        <dbReference type="PROSITE" id="PS50109"/>
    </source>
</evidence>
<dbReference type="PROSITE" id="PS50109">
    <property type="entry name" value="HIS_KIN"/>
    <property type="match status" value="1"/>
</dbReference>
<keyword evidence="11 14" id="KW-1133">Transmembrane helix</keyword>
<feature type="transmembrane region" description="Helical" evidence="14">
    <location>
        <begin position="127"/>
        <end position="147"/>
    </location>
</feature>
<keyword evidence="5" id="KW-0597">Phosphoprotein</keyword>
<dbReference type="SUPFAM" id="SSF55874">
    <property type="entry name" value="ATPase domain of HSP90 chaperone/DNA topoisomerase II/histidine kinase"/>
    <property type="match status" value="1"/>
</dbReference>
<dbReference type="EC" id="2.7.13.3" evidence="3"/>
<accession>A0ABS4GX64</accession>
<proteinExistence type="predicted"/>
<evidence type="ECO:0000256" key="5">
    <source>
        <dbReference type="ARBA" id="ARBA00022553"/>
    </source>
</evidence>